<sequence length="56" mass="6253">MVKSGVSKTYLQKMQLQEHPCLKPQGESEPNDCSMGASDQFIYSVCVATRRTLEDS</sequence>
<evidence type="ECO:0000313" key="1">
    <source>
        <dbReference type="EMBL" id="KAK4341468.1"/>
    </source>
</evidence>
<keyword evidence="2" id="KW-1185">Reference proteome</keyword>
<gene>
    <name evidence="1" type="ORF">RND71_039969</name>
</gene>
<proteinExistence type="predicted"/>
<comment type="caution">
    <text evidence="1">The sequence shown here is derived from an EMBL/GenBank/DDBJ whole genome shotgun (WGS) entry which is preliminary data.</text>
</comment>
<dbReference type="Proteomes" id="UP001291623">
    <property type="component" value="Unassembled WGS sequence"/>
</dbReference>
<protein>
    <submittedName>
        <fullName evidence="1">Uncharacterized protein</fullName>
    </submittedName>
</protein>
<reference evidence="1" key="1">
    <citation type="submission" date="2023-12" db="EMBL/GenBank/DDBJ databases">
        <title>Genome assembly of Anisodus tanguticus.</title>
        <authorList>
            <person name="Wang Y.-J."/>
        </authorList>
    </citation>
    <scope>NUCLEOTIDE SEQUENCE</scope>
    <source>
        <strain evidence="1">KB-2021</strain>
        <tissue evidence="1">Leaf</tissue>
    </source>
</reference>
<evidence type="ECO:0000313" key="2">
    <source>
        <dbReference type="Proteomes" id="UP001291623"/>
    </source>
</evidence>
<dbReference type="EMBL" id="JAVYJV010000022">
    <property type="protein sequence ID" value="KAK4341468.1"/>
    <property type="molecule type" value="Genomic_DNA"/>
</dbReference>
<name>A0AAE1UR45_9SOLA</name>
<accession>A0AAE1UR45</accession>
<dbReference type="AlphaFoldDB" id="A0AAE1UR45"/>
<organism evidence="1 2">
    <name type="scientific">Anisodus tanguticus</name>
    <dbReference type="NCBI Taxonomy" id="243964"/>
    <lineage>
        <taxon>Eukaryota</taxon>
        <taxon>Viridiplantae</taxon>
        <taxon>Streptophyta</taxon>
        <taxon>Embryophyta</taxon>
        <taxon>Tracheophyta</taxon>
        <taxon>Spermatophyta</taxon>
        <taxon>Magnoliopsida</taxon>
        <taxon>eudicotyledons</taxon>
        <taxon>Gunneridae</taxon>
        <taxon>Pentapetalae</taxon>
        <taxon>asterids</taxon>
        <taxon>lamiids</taxon>
        <taxon>Solanales</taxon>
        <taxon>Solanaceae</taxon>
        <taxon>Solanoideae</taxon>
        <taxon>Hyoscyameae</taxon>
        <taxon>Anisodus</taxon>
    </lineage>
</organism>